<dbReference type="RefSeq" id="XP_040794636.1">
    <property type="nucleotide sequence ID" value="XM_040932712.1"/>
</dbReference>
<feature type="non-terminal residue" evidence="2">
    <location>
        <position position="1"/>
    </location>
</feature>
<proteinExistence type="predicted"/>
<keyword evidence="3" id="KW-1185">Reference proteome</keyword>
<sequence length="189" mass="21487">MANIKTVISLLAKQQPTTFKVSYASDYKPFIIHHVATDSSHPLYETQKRRQRERKKEGLWWHATTGVDLNKSSCVRAWARRRLRNAIKDELQQRGYDATGKLVDLKAIQHRTDLMDLLRQGKTLDLTGSLRLHVQPPLIPAKYAQVRAETGHVVESILQAIKDKASGISSIKKTKSHPQRTTPPPGRPR</sequence>
<accession>A0A9P4GT49</accession>
<gene>
    <name evidence="2" type="ORF">K460DRAFT_362833</name>
</gene>
<name>A0A9P4GT49_9PLEO</name>
<organism evidence="2 3">
    <name type="scientific">Cucurbitaria berberidis CBS 394.84</name>
    <dbReference type="NCBI Taxonomy" id="1168544"/>
    <lineage>
        <taxon>Eukaryota</taxon>
        <taxon>Fungi</taxon>
        <taxon>Dikarya</taxon>
        <taxon>Ascomycota</taxon>
        <taxon>Pezizomycotina</taxon>
        <taxon>Dothideomycetes</taxon>
        <taxon>Pleosporomycetidae</taxon>
        <taxon>Pleosporales</taxon>
        <taxon>Pleosporineae</taxon>
        <taxon>Cucurbitariaceae</taxon>
        <taxon>Cucurbitaria</taxon>
    </lineage>
</organism>
<feature type="region of interest" description="Disordered" evidence="1">
    <location>
        <begin position="168"/>
        <end position="189"/>
    </location>
</feature>
<protein>
    <submittedName>
        <fullName evidence="2">Uncharacterized protein</fullName>
    </submittedName>
</protein>
<dbReference type="AlphaFoldDB" id="A0A9P4GT49"/>
<dbReference type="Proteomes" id="UP000800039">
    <property type="component" value="Unassembled WGS sequence"/>
</dbReference>
<reference evidence="2" key="1">
    <citation type="submission" date="2020-01" db="EMBL/GenBank/DDBJ databases">
        <authorList>
            <consortium name="DOE Joint Genome Institute"/>
            <person name="Haridas S."/>
            <person name="Albert R."/>
            <person name="Binder M."/>
            <person name="Bloem J."/>
            <person name="Labutti K."/>
            <person name="Salamov A."/>
            <person name="Andreopoulos B."/>
            <person name="Baker S.E."/>
            <person name="Barry K."/>
            <person name="Bills G."/>
            <person name="Bluhm B.H."/>
            <person name="Cannon C."/>
            <person name="Castanera R."/>
            <person name="Culley D.E."/>
            <person name="Daum C."/>
            <person name="Ezra D."/>
            <person name="Gonzalez J.B."/>
            <person name="Henrissat B."/>
            <person name="Kuo A."/>
            <person name="Liang C."/>
            <person name="Lipzen A."/>
            <person name="Lutzoni F."/>
            <person name="Magnuson J."/>
            <person name="Mondo S."/>
            <person name="Nolan M."/>
            <person name="Ohm R."/>
            <person name="Pangilinan J."/>
            <person name="Park H.-J."/>
            <person name="Ramirez L."/>
            <person name="Alfaro M."/>
            <person name="Sun H."/>
            <person name="Tritt A."/>
            <person name="Yoshinaga Y."/>
            <person name="Zwiers L.-H."/>
            <person name="Turgeon B.G."/>
            <person name="Goodwin S.B."/>
            <person name="Spatafora J.W."/>
            <person name="Crous P.W."/>
            <person name="Grigoriev I.V."/>
        </authorList>
    </citation>
    <scope>NUCLEOTIDE SEQUENCE</scope>
    <source>
        <strain evidence="2">CBS 394.84</strain>
    </source>
</reference>
<evidence type="ECO:0000313" key="2">
    <source>
        <dbReference type="EMBL" id="KAF1852073.1"/>
    </source>
</evidence>
<dbReference type="EMBL" id="ML976614">
    <property type="protein sequence ID" value="KAF1852073.1"/>
    <property type="molecule type" value="Genomic_DNA"/>
</dbReference>
<evidence type="ECO:0000256" key="1">
    <source>
        <dbReference type="SAM" id="MobiDB-lite"/>
    </source>
</evidence>
<comment type="caution">
    <text evidence="2">The sequence shown here is derived from an EMBL/GenBank/DDBJ whole genome shotgun (WGS) entry which is preliminary data.</text>
</comment>
<dbReference type="OrthoDB" id="5238363at2759"/>
<evidence type="ECO:0000313" key="3">
    <source>
        <dbReference type="Proteomes" id="UP000800039"/>
    </source>
</evidence>
<dbReference type="GeneID" id="63849963"/>